<keyword evidence="2" id="KW-0472">Membrane</keyword>
<dbReference type="Proteomes" id="UP001142393">
    <property type="component" value="Unassembled WGS sequence"/>
</dbReference>
<feature type="region of interest" description="Disordered" evidence="1">
    <location>
        <begin position="296"/>
        <end position="324"/>
    </location>
</feature>
<keyword evidence="5" id="KW-1185">Reference proteome</keyword>
<comment type="caution">
    <text evidence="4">The sequence shown here is derived from an EMBL/GenBank/DDBJ whole genome shotgun (WGS) entry which is preliminary data.</text>
</comment>
<dbReference type="Pfam" id="PF19343">
    <property type="entry name" value="HAM1_N"/>
    <property type="match status" value="1"/>
</dbReference>
<feature type="domain" description="HAM1-like N-terminal" evidence="3">
    <location>
        <begin position="103"/>
        <end position="164"/>
    </location>
</feature>
<evidence type="ECO:0000256" key="1">
    <source>
        <dbReference type="SAM" id="MobiDB-lite"/>
    </source>
</evidence>
<reference evidence="4 5" key="1">
    <citation type="journal article" date="2023" name="Proc. Natl. Acad. Sci. U.S.A.">
        <title>A global phylogenomic analysis of the shiitake genus Lentinula.</title>
        <authorList>
            <person name="Sierra-Patev S."/>
            <person name="Min B."/>
            <person name="Naranjo-Ortiz M."/>
            <person name="Looney B."/>
            <person name="Konkel Z."/>
            <person name="Slot J.C."/>
            <person name="Sakamoto Y."/>
            <person name="Steenwyk J.L."/>
            <person name="Rokas A."/>
            <person name="Carro J."/>
            <person name="Camarero S."/>
            <person name="Ferreira P."/>
            <person name="Molpeceres G."/>
            <person name="Ruiz-Duenas F.J."/>
            <person name="Serrano A."/>
            <person name="Henrissat B."/>
            <person name="Drula E."/>
            <person name="Hughes K.W."/>
            <person name="Mata J.L."/>
            <person name="Ishikawa N.K."/>
            <person name="Vargas-Isla R."/>
            <person name="Ushijima S."/>
            <person name="Smith C.A."/>
            <person name="Donoghue J."/>
            <person name="Ahrendt S."/>
            <person name="Andreopoulos W."/>
            <person name="He G."/>
            <person name="LaButti K."/>
            <person name="Lipzen A."/>
            <person name="Ng V."/>
            <person name="Riley R."/>
            <person name="Sandor L."/>
            <person name="Barry K."/>
            <person name="Martinez A.T."/>
            <person name="Xiao Y."/>
            <person name="Gibbons J.G."/>
            <person name="Terashima K."/>
            <person name="Grigoriev I.V."/>
            <person name="Hibbett D."/>
        </authorList>
    </citation>
    <scope>NUCLEOTIDE SEQUENCE [LARGE SCALE GENOMIC DNA]</scope>
    <source>
        <strain evidence="4 5">TFB7810</strain>
    </source>
</reference>
<evidence type="ECO:0000313" key="5">
    <source>
        <dbReference type="Proteomes" id="UP001142393"/>
    </source>
</evidence>
<organism evidence="4 5">
    <name type="scientific">Lentinula detonsa</name>
    <dbReference type="NCBI Taxonomy" id="2804962"/>
    <lineage>
        <taxon>Eukaryota</taxon>
        <taxon>Fungi</taxon>
        <taxon>Dikarya</taxon>
        <taxon>Basidiomycota</taxon>
        <taxon>Agaricomycotina</taxon>
        <taxon>Agaricomycetes</taxon>
        <taxon>Agaricomycetidae</taxon>
        <taxon>Agaricales</taxon>
        <taxon>Marasmiineae</taxon>
        <taxon>Omphalotaceae</taxon>
        <taxon>Lentinula</taxon>
    </lineage>
</organism>
<keyword evidence="2" id="KW-0812">Transmembrane</keyword>
<proteinExistence type="predicted"/>
<feature type="compositionally biased region" description="Polar residues" evidence="1">
    <location>
        <begin position="308"/>
        <end position="324"/>
    </location>
</feature>
<evidence type="ECO:0000313" key="4">
    <source>
        <dbReference type="EMBL" id="KAJ3748677.1"/>
    </source>
</evidence>
<keyword evidence="2" id="KW-1133">Transmembrane helix</keyword>
<feature type="transmembrane region" description="Helical" evidence="2">
    <location>
        <begin position="21"/>
        <end position="43"/>
    </location>
</feature>
<protein>
    <recommendedName>
        <fullName evidence="3">HAM1-like N-terminal domain-containing protein</fullName>
    </recommendedName>
</protein>
<evidence type="ECO:0000259" key="3">
    <source>
        <dbReference type="Pfam" id="PF19343"/>
    </source>
</evidence>
<dbReference type="InterPro" id="IPR045967">
    <property type="entry name" value="HAM1-like_N"/>
</dbReference>
<sequence>MALTSAEKVHVINTPRRPRRLLIRPHVLHLLVLVLIPITPFPFVDGVATREAVTEGPHGPFRPKLHAFHRQNEGCGVQGDLDVNHQICYADNYLCNGSNIDVKEEDVKEEARRGLMDCVKECDSDKHQEKAKDHFKRGKEFLTEEHEYFPKERRDQWIWRGKKVHEVIANIEIAENSANEEQVDEETWRMAMKLEKNQIEGDIESEEKSDQAISELTGKGGEAQYADGLTEGILVWVALVPYKEMTVYKYGTLVVDYGMQPVYHLPNRWNNASVRDILYELASVGDVPLPDASPMATNKCKQGADSPISATGTSESCPALSPSNTPLTRDLRAMAGSRRVSAAIPTSGNHDHLVAATIGKSLTHSALSESSHLNDSPSGMQLFSLPVYSDELGRLPLHGQVNFLSTPHPNSQSLGWCPPSGSTGSGMITNPQYIQAEYYNPASSGSGAATNPGAIT</sequence>
<name>A0A9W8U1H0_9AGAR</name>
<dbReference type="AlphaFoldDB" id="A0A9W8U1H0"/>
<evidence type="ECO:0000256" key="2">
    <source>
        <dbReference type="SAM" id="Phobius"/>
    </source>
</evidence>
<gene>
    <name evidence="4" type="ORF">DFH05DRAFT_1589733</name>
</gene>
<dbReference type="EMBL" id="JANVFU010000002">
    <property type="protein sequence ID" value="KAJ3748677.1"/>
    <property type="molecule type" value="Genomic_DNA"/>
</dbReference>
<accession>A0A9W8U1H0</accession>